<proteinExistence type="predicted"/>
<evidence type="ECO:0000313" key="2">
    <source>
        <dbReference type="EMBL" id="AFT69610.1"/>
    </source>
</evidence>
<dbReference type="GO" id="GO:0032259">
    <property type="term" value="P:methylation"/>
    <property type="evidence" value="ECO:0007669"/>
    <property type="project" value="UniProtKB-KW"/>
</dbReference>
<keyword evidence="2" id="KW-0489">Methyltransferase</keyword>
<keyword evidence="3" id="KW-1185">Reference proteome</keyword>
<gene>
    <name evidence="2" type="ordered locus">B5T_01328</name>
</gene>
<keyword evidence="2" id="KW-0808">Transferase</keyword>
<dbReference type="eggNOG" id="COG2226">
    <property type="taxonomic scope" value="Bacteria"/>
</dbReference>
<dbReference type="InterPro" id="IPR029063">
    <property type="entry name" value="SAM-dependent_MTases_sf"/>
</dbReference>
<dbReference type="PANTHER" id="PTHR43591">
    <property type="entry name" value="METHYLTRANSFERASE"/>
    <property type="match status" value="1"/>
</dbReference>
<dbReference type="SUPFAM" id="SSF53335">
    <property type="entry name" value="S-adenosyl-L-methionine-dependent methyltransferases"/>
    <property type="match status" value="1"/>
</dbReference>
<dbReference type="EMBL" id="CP003466">
    <property type="protein sequence ID" value="AFT69610.1"/>
    <property type="molecule type" value="Genomic_DNA"/>
</dbReference>
<reference evidence="2 3" key="1">
    <citation type="journal article" date="2012" name="J. Bacteriol.">
        <title>Complete genome sequence of Alcanivorax dieselolei type strain B5.</title>
        <authorList>
            <person name="Lai Q."/>
            <person name="Li W."/>
            <person name="Shao Z."/>
        </authorList>
    </citation>
    <scope>NUCLEOTIDE SEQUENCE [LARGE SCALE GENOMIC DNA]</scope>
    <source>
        <strain evidence="3">DSM 16502 / CGMCC 1.3690 / B-5</strain>
    </source>
</reference>
<dbReference type="InterPro" id="IPR013216">
    <property type="entry name" value="Methyltransf_11"/>
</dbReference>
<dbReference type="GO" id="GO:0008757">
    <property type="term" value="F:S-adenosylmethionine-dependent methyltransferase activity"/>
    <property type="evidence" value="ECO:0007669"/>
    <property type="project" value="InterPro"/>
</dbReference>
<name>K0CAS4_ALCDB</name>
<dbReference type="PATRIC" id="fig|930169.3.peg.1301"/>
<accession>K0CAS4</accession>
<dbReference type="Gene3D" id="3.40.50.150">
    <property type="entry name" value="Vaccinia Virus protein VP39"/>
    <property type="match status" value="1"/>
</dbReference>
<dbReference type="KEGG" id="adi:B5T_01328"/>
<sequence length="221" mass="25526">MICRETSCEKRNEMKSKPPVLESYGRLAADYDRRWSGYLRRTIQETLARMPLHGGERVLEVGCGTGALLAVLAERHPPRLLSGIDPVPQMLARARDRLREEVTLKEGWAEQLPFEDGQFDIVVSLSMFHYIRDPDAALAEMFRVLRPGGRLVISDWCHDYLGCRLCDWYLKWSDPAHFKTYRSAECENLLRDAGFQTVASERYKINWLWGMMTATGKKPSW</sequence>
<evidence type="ECO:0000259" key="1">
    <source>
        <dbReference type="Pfam" id="PF08241"/>
    </source>
</evidence>
<dbReference type="AlphaFoldDB" id="K0CAS4"/>
<dbReference type="PANTHER" id="PTHR43591:SF24">
    <property type="entry name" value="2-METHOXY-6-POLYPRENYL-1,4-BENZOQUINOL METHYLASE, MITOCHONDRIAL"/>
    <property type="match status" value="1"/>
</dbReference>
<feature type="domain" description="Methyltransferase type 11" evidence="1">
    <location>
        <begin position="59"/>
        <end position="153"/>
    </location>
</feature>
<dbReference type="Proteomes" id="UP000006286">
    <property type="component" value="Chromosome"/>
</dbReference>
<evidence type="ECO:0000313" key="3">
    <source>
        <dbReference type="Proteomes" id="UP000006286"/>
    </source>
</evidence>
<dbReference type="CDD" id="cd02440">
    <property type="entry name" value="AdoMet_MTases"/>
    <property type="match status" value="1"/>
</dbReference>
<dbReference type="Pfam" id="PF08241">
    <property type="entry name" value="Methyltransf_11"/>
    <property type="match status" value="1"/>
</dbReference>
<protein>
    <submittedName>
        <fullName evidence="2">Methyltransferase type 11</fullName>
    </submittedName>
</protein>
<organism evidence="2 3">
    <name type="scientific">Alcanivorax dieselolei (strain DSM 16502 / CGMCC 1.3690 / MCCC 1A00001 / B-5)</name>
    <name type="common">Alloalcanivorax dieselolei</name>
    <dbReference type="NCBI Taxonomy" id="930169"/>
    <lineage>
        <taxon>Bacteria</taxon>
        <taxon>Pseudomonadati</taxon>
        <taxon>Pseudomonadota</taxon>
        <taxon>Gammaproteobacteria</taxon>
        <taxon>Oceanospirillales</taxon>
        <taxon>Alcanivoracaceae</taxon>
        <taxon>Alloalcanivorax</taxon>
    </lineage>
</organism>
<dbReference type="HOGENOM" id="CLU_037990_10_1_6"/>